<dbReference type="NCBIfam" id="TIGR01444">
    <property type="entry name" value="fkbM_fam"/>
    <property type="match status" value="1"/>
</dbReference>
<dbReference type="SUPFAM" id="SSF53335">
    <property type="entry name" value="S-adenosyl-L-methionine-dependent methyltransferases"/>
    <property type="match status" value="1"/>
</dbReference>
<name>A0A4Q2SKZ1_9ACTN</name>
<protein>
    <submittedName>
        <fullName evidence="2">FkbM family methyltransferase</fullName>
    </submittedName>
</protein>
<organism evidence="2 3">
    <name type="scientific">Nocardioides zhouii</name>
    <dbReference type="NCBI Taxonomy" id="1168729"/>
    <lineage>
        <taxon>Bacteria</taxon>
        <taxon>Bacillati</taxon>
        <taxon>Actinomycetota</taxon>
        <taxon>Actinomycetes</taxon>
        <taxon>Propionibacteriales</taxon>
        <taxon>Nocardioidaceae</taxon>
        <taxon>Nocardioides</taxon>
    </lineage>
</organism>
<dbReference type="PANTHER" id="PTHR34203">
    <property type="entry name" value="METHYLTRANSFERASE, FKBM FAMILY PROTEIN"/>
    <property type="match status" value="1"/>
</dbReference>
<keyword evidence="3" id="KW-1185">Reference proteome</keyword>
<dbReference type="Gene3D" id="3.40.50.150">
    <property type="entry name" value="Vaccinia Virus protein VP39"/>
    <property type="match status" value="1"/>
</dbReference>
<dbReference type="CDD" id="cd02440">
    <property type="entry name" value="AdoMet_MTases"/>
    <property type="match status" value="1"/>
</dbReference>
<comment type="caution">
    <text evidence="2">The sequence shown here is derived from an EMBL/GenBank/DDBJ whole genome shotgun (WGS) entry which is preliminary data.</text>
</comment>
<dbReference type="GO" id="GO:0032259">
    <property type="term" value="P:methylation"/>
    <property type="evidence" value="ECO:0007669"/>
    <property type="project" value="UniProtKB-KW"/>
</dbReference>
<keyword evidence="2" id="KW-0489">Methyltransferase</keyword>
<accession>A0A4Q2SKZ1</accession>
<sequence length="279" mass="31614">MGRAWDMVDGLDQRGGVSQLVARTIIGVAKSLKDTTANRHLSVVRWSPTRQAWIHRWPGGLVIDRKRWSTPEEWATNGDYDMPDLLWTEYQPKPGDTVIDVGAGHGGETYFLASMVGERGKVLAVEAAPRPFGRLQEMVEINGWEHVHPVQVALSDRVGTVRITDDEDNWIAANIYADATDGVDVSATTFDDLCQDHGITTVDWVKMNIEGAEKDAIRGMERMAPHVRHMTIACHDWLGTEWGRSREQVLTWLHDHGFRTRLHGRENTWDGDYVHAWRD</sequence>
<keyword evidence="2" id="KW-0808">Transferase</keyword>
<dbReference type="GO" id="GO:0008168">
    <property type="term" value="F:methyltransferase activity"/>
    <property type="evidence" value="ECO:0007669"/>
    <property type="project" value="UniProtKB-KW"/>
</dbReference>
<dbReference type="InterPro" id="IPR052514">
    <property type="entry name" value="SAM-dependent_MTase"/>
</dbReference>
<evidence type="ECO:0000259" key="1">
    <source>
        <dbReference type="Pfam" id="PF05050"/>
    </source>
</evidence>
<evidence type="ECO:0000313" key="3">
    <source>
        <dbReference type="Proteomes" id="UP000291101"/>
    </source>
</evidence>
<proteinExistence type="predicted"/>
<dbReference type="PANTHER" id="PTHR34203:SF15">
    <property type="entry name" value="SLL1173 PROTEIN"/>
    <property type="match status" value="1"/>
</dbReference>
<feature type="domain" description="Methyltransferase FkbM" evidence="1">
    <location>
        <begin position="100"/>
        <end position="259"/>
    </location>
</feature>
<reference evidence="2 3" key="1">
    <citation type="submission" date="2019-01" db="EMBL/GenBank/DDBJ databases">
        <title>Novel species of Nocardioides.</title>
        <authorList>
            <person name="Liu Q."/>
            <person name="X Y.-H."/>
        </authorList>
    </citation>
    <scope>NUCLEOTIDE SEQUENCE [LARGE SCALE GENOMIC DNA]</scope>
    <source>
        <strain evidence="2 3">HLT2-9</strain>
    </source>
</reference>
<dbReference type="Pfam" id="PF05050">
    <property type="entry name" value="Methyltransf_21"/>
    <property type="match status" value="1"/>
</dbReference>
<evidence type="ECO:0000313" key="2">
    <source>
        <dbReference type="EMBL" id="RYC05833.1"/>
    </source>
</evidence>
<dbReference type="Proteomes" id="UP000291101">
    <property type="component" value="Unassembled WGS sequence"/>
</dbReference>
<dbReference type="EMBL" id="SDWV01000020">
    <property type="protein sequence ID" value="RYC05833.1"/>
    <property type="molecule type" value="Genomic_DNA"/>
</dbReference>
<gene>
    <name evidence="2" type="ORF">EUA94_17365</name>
</gene>
<dbReference type="InterPro" id="IPR006342">
    <property type="entry name" value="FkbM_mtfrase"/>
</dbReference>
<dbReference type="AlphaFoldDB" id="A0A4Q2SKZ1"/>
<dbReference type="InterPro" id="IPR029063">
    <property type="entry name" value="SAM-dependent_MTases_sf"/>
</dbReference>
<dbReference type="OrthoDB" id="424472at2"/>